<evidence type="ECO:0000256" key="10">
    <source>
        <dbReference type="ARBA" id="ARBA00049985"/>
    </source>
</evidence>
<name>A0A1I1FAD5_9ACTN</name>
<dbReference type="InterPro" id="IPR027417">
    <property type="entry name" value="P-loop_NTPase"/>
</dbReference>
<evidence type="ECO:0000256" key="6">
    <source>
        <dbReference type="ARBA" id="ARBA00022840"/>
    </source>
</evidence>
<organism evidence="12 13">
    <name type="scientific">Streptomyces aidingensis</name>
    <dbReference type="NCBI Taxonomy" id="910347"/>
    <lineage>
        <taxon>Bacteria</taxon>
        <taxon>Bacillati</taxon>
        <taxon>Actinomycetota</taxon>
        <taxon>Actinomycetes</taxon>
        <taxon>Kitasatosporales</taxon>
        <taxon>Streptomycetaceae</taxon>
        <taxon>Streptomyces</taxon>
    </lineage>
</organism>
<dbReference type="RefSeq" id="WP_093837030.1">
    <property type="nucleotide sequence ID" value="NZ_FOLM01000001.1"/>
</dbReference>
<comment type="similarity">
    <text evidence="10">Belongs to the ABC transporter superfamily. Drug exporter-1 (DrugE1) (TC 3.A.1.105) family.</text>
</comment>
<dbReference type="GO" id="GO:0005886">
    <property type="term" value="C:plasma membrane"/>
    <property type="evidence" value="ECO:0007669"/>
    <property type="project" value="UniProtKB-SubCell"/>
</dbReference>
<gene>
    <name evidence="12" type="ORF">SAMN05421773_101661</name>
</gene>
<feature type="domain" description="ABC transporter" evidence="11">
    <location>
        <begin position="6"/>
        <end position="232"/>
    </location>
</feature>
<proteinExistence type="inferred from homology"/>
<dbReference type="GO" id="GO:0046677">
    <property type="term" value="P:response to antibiotic"/>
    <property type="evidence" value="ECO:0007669"/>
    <property type="project" value="UniProtKB-KW"/>
</dbReference>
<dbReference type="InterPro" id="IPR017871">
    <property type="entry name" value="ABC_transporter-like_CS"/>
</dbReference>
<accession>A0A1I1FAD5</accession>
<dbReference type="InterPro" id="IPR003439">
    <property type="entry name" value="ABC_transporter-like_ATP-bd"/>
</dbReference>
<dbReference type="EC" id="7.6.2.2" evidence="2"/>
<evidence type="ECO:0000256" key="5">
    <source>
        <dbReference type="ARBA" id="ARBA00022741"/>
    </source>
</evidence>
<dbReference type="GO" id="GO:0008559">
    <property type="term" value="F:ABC-type xenobiotic transporter activity"/>
    <property type="evidence" value="ECO:0007669"/>
    <property type="project" value="UniProtKB-EC"/>
</dbReference>
<dbReference type="SMART" id="SM00382">
    <property type="entry name" value="AAA"/>
    <property type="match status" value="1"/>
</dbReference>
<keyword evidence="9" id="KW-0046">Antibiotic resistance</keyword>
<dbReference type="SUPFAM" id="SSF52540">
    <property type="entry name" value="P-loop containing nucleoside triphosphate hydrolases"/>
    <property type="match status" value="1"/>
</dbReference>
<keyword evidence="6 12" id="KW-0067">ATP-binding</keyword>
<dbReference type="STRING" id="910347.SAMN05421773_101661"/>
<dbReference type="GO" id="GO:0016887">
    <property type="term" value="F:ATP hydrolysis activity"/>
    <property type="evidence" value="ECO:0007669"/>
    <property type="project" value="InterPro"/>
</dbReference>
<keyword evidence="3" id="KW-0813">Transport</keyword>
<dbReference type="InterPro" id="IPR050763">
    <property type="entry name" value="ABC_transporter_ATP-binding"/>
</dbReference>
<keyword evidence="7" id="KW-1278">Translocase</keyword>
<keyword evidence="5" id="KW-0547">Nucleotide-binding</keyword>
<sequence length="242" mass="26647">MTSAAITAEGLRKRYGDVQAVDGVTFEVRSGEFYGILGPNGAGKTTTLEIIEGLREPDSGTARMLGRPSWPRDRRLLRRIGVQLQASAFFEKLTAREQIRTFASLYGVPAARADAMLETVGLAEKAGVRDDRLSGGQQQRLSIACALVHDPELVFLDEPTTGLDPQARRNLWDLLRAINAEGRTVVLTTHYMDEAEALCDRVAVMDHGKILRVGPPAELIRELGVASLEDVFLQLTGREYRE</sequence>
<evidence type="ECO:0000259" key="11">
    <source>
        <dbReference type="PROSITE" id="PS50893"/>
    </source>
</evidence>
<evidence type="ECO:0000313" key="13">
    <source>
        <dbReference type="Proteomes" id="UP000199207"/>
    </source>
</evidence>
<dbReference type="CDD" id="cd03230">
    <property type="entry name" value="ABC_DR_subfamily_A"/>
    <property type="match status" value="1"/>
</dbReference>
<evidence type="ECO:0000256" key="4">
    <source>
        <dbReference type="ARBA" id="ARBA00022475"/>
    </source>
</evidence>
<keyword evidence="13" id="KW-1185">Reference proteome</keyword>
<evidence type="ECO:0000256" key="1">
    <source>
        <dbReference type="ARBA" id="ARBA00004413"/>
    </source>
</evidence>
<dbReference type="FunFam" id="3.40.50.300:FF:000589">
    <property type="entry name" value="ABC transporter, ATP-binding subunit"/>
    <property type="match status" value="1"/>
</dbReference>
<dbReference type="AlphaFoldDB" id="A0A1I1FAD5"/>
<protein>
    <recommendedName>
        <fullName evidence="2">ABC-type xenobiotic transporter</fullName>
        <ecNumber evidence="2">7.6.2.2</ecNumber>
    </recommendedName>
</protein>
<evidence type="ECO:0000256" key="7">
    <source>
        <dbReference type="ARBA" id="ARBA00022967"/>
    </source>
</evidence>
<dbReference type="Proteomes" id="UP000199207">
    <property type="component" value="Unassembled WGS sequence"/>
</dbReference>
<dbReference type="PANTHER" id="PTHR42711">
    <property type="entry name" value="ABC TRANSPORTER ATP-BINDING PROTEIN"/>
    <property type="match status" value="1"/>
</dbReference>
<keyword evidence="4" id="KW-1003">Cell membrane</keyword>
<evidence type="ECO:0000256" key="9">
    <source>
        <dbReference type="ARBA" id="ARBA00023251"/>
    </source>
</evidence>
<evidence type="ECO:0000256" key="2">
    <source>
        <dbReference type="ARBA" id="ARBA00012191"/>
    </source>
</evidence>
<dbReference type="PROSITE" id="PS00211">
    <property type="entry name" value="ABC_TRANSPORTER_1"/>
    <property type="match status" value="1"/>
</dbReference>
<evidence type="ECO:0000256" key="3">
    <source>
        <dbReference type="ARBA" id="ARBA00022448"/>
    </source>
</evidence>
<dbReference type="EMBL" id="FOLM01000001">
    <property type="protein sequence ID" value="SFB96345.1"/>
    <property type="molecule type" value="Genomic_DNA"/>
</dbReference>
<evidence type="ECO:0000256" key="8">
    <source>
        <dbReference type="ARBA" id="ARBA00023136"/>
    </source>
</evidence>
<evidence type="ECO:0000313" key="12">
    <source>
        <dbReference type="EMBL" id="SFB96345.1"/>
    </source>
</evidence>
<dbReference type="Gene3D" id="3.40.50.300">
    <property type="entry name" value="P-loop containing nucleotide triphosphate hydrolases"/>
    <property type="match status" value="1"/>
</dbReference>
<dbReference type="OrthoDB" id="9804819at2"/>
<dbReference type="GO" id="GO:0005524">
    <property type="term" value="F:ATP binding"/>
    <property type="evidence" value="ECO:0007669"/>
    <property type="project" value="UniProtKB-KW"/>
</dbReference>
<comment type="subcellular location">
    <subcellularLocation>
        <location evidence="1">Cell membrane</location>
        <topology evidence="1">Peripheral membrane protein</topology>
        <orientation evidence="1">Cytoplasmic side</orientation>
    </subcellularLocation>
</comment>
<dbReference type="PANTHER" id="PTHR42711:SF5">
    <property type="entry name" value="ABC TRANSPORTER ATP-BINDING PROTEIN NATA"/>
    <property type="match status" value="1"/>
</dbReference>
<dbReference type="Pfam" id="PF00005">
    <property type="entry name" value="ABC_tran"/>
    <property type="match status" value="1"/>
</dbReference>
<keyword evidence="8" id="KW-0472">Membrane</keyword>
<reference evidence="12 13" key="1">
    <citation type="submission" date="2016-10" db="EMBL/GenBank/DDBJ databases">
        <authorList>
            <person name="de Groot N.N."/>
        </authorList>
    </citation>
    <scope>NUCLEOTIDE SEQUENCE [LARGE SCALE GENOMIC DNA]</scope>
    <source>
        <strain evidence="12 13">CGMCC 4.5739</strain>
    </source>
</reference>
<dbReference type="PROSITE" id="PS50893">
    <property type="entry name" value="ABC_TRANSPORTER_2"/>
    <property type="match status" value="1"/>
</dbReference>
<dbReference type="InterPro" id="IPR003593">
    <property type="entry name" value="AAA+_ATPase"/>
</dbReference>